<dbReference type="GO" id="GO:0016887">
    <property type="term" value="F:ATP hydrolysis activity"/>
    <property type="evidence" value="ECO:0007669"/>
    <property type="project" value="InterPro"/>
</dbReference>
<comment type="caution">
    <text evidence="12">The sequence shown here is derived from an EMBL/GenBank/DDBJ whole genome shotgun (WGS) entry which is preliminary data.</text>
</comment>
<sequence length="703" mass="78314">MPIMEKFGFHKVSNSPKPGNATITHNQHAGKPPVVPYFKKQMKIDIAPSNLVALANLVAVHPNDFPEINEKDNIIIDGVFVYGITKDPSMKPGTLGLAGNLRQWCKTSLGQIVDVESYNIFDRSTDNTHYLGEVDFLVDYRNLSKATQATIPEDDLINVFLANYENQILQPSQPVVMDYKGKILSVFVYACQVINLSQIGEPTREMSQDINTKGILMKGGTSLNFFPTENSLIKLQKKQGGKSSAMINKPRANPIINPDFKLENLGIGGLDNEFQQIFRRAFASRIISPDLVDKLGLRHVKGGGRSDGTGVGDNVVNQLLAKMDGVDQLNNILIIGMTNRLDLIDNALLRPGRFEIQIEISLPDEKGRKEILLIHTKKMAENNILAKDVDFDELAALTKNFTGAELEGLCNSASSFAINQFTKSENIAKVDENIAKMKLTRNDFLLALNEVKPAFGVNEEDLNQNFPYGIIEYNQKIHSVFEKLNSYIEQVKHSDTERLISVLLHGEPGVGKTAISSMIALKSEFPFIKMLSAESLVGMSEAMKMTTIDNVFRDVYKSPLNVLVIDKIETLINYVPIGPRFSNEILQMLIVNLNKRPPNGRRLLIIGTTSQYSVLKHMSLVENFTKTIELKKVQHLDEVSAILDQLHFMDKALRSAVLQQLSSYGDGSIDLSIKKLIQVLMNCKYLKADVNVVVENILEAQVA</sequence>
<dbReference type="SUPFAM" id="SSF52540">
    <property type="entry name" value="P-loop containing nucleoside triphosphate hydrolases"/>
    <property type="match status" value="2"/>
</dbReference>
<dbReference type="Gene3D" id="3.10.330.10">
    <property type="match status" value="1"/>
</dbReference>
<dbReference type="InterPro" id="IPR009010">
    <property type="entry name" value="Asp_de-COase-like_dom_sf"/>
</dbReference>
<dbReference type="InterPro" id="IPR003593">
    <property type="entry name" value="AAA+_ATPase"/>
</dbReference>
<evidence type="ECO:0000256" key="9">
    <source>
        <dbReference type="RuleBase" id="RU367045"/>
    </source>
</evidence>
<dbReference type="InterPro" id="IPR003959">
    <property type="entry name" value="ATPase_AAA_core"/>
</dbReference>
<dbReference type="Pfam" id="PF00004">
    <property type="entry name" value="AAA"/>
    <property type="match status" value="2"/>
</dbReference>
<dbReference type="Gene3D" id="2.40.40.20">
    <property type="match status" value="1"/>
</dbReference>
<dbReference type="GO" id="GO:0005524">
    <property type="term" value="F:ATP binding"/>
    <property type="evidence" value="ECO:0007669"/>
    <property type="project" value="UniProtKB-UniRule"/>
</dbReference>
<protein>
    <recommendedName>
        <fullName evidence="9">Vesicular-fusion protein SEC18</fullName>
    </recommendedName>
</protein>
<feature type="domain" description="AAA+ ATPase" evidence="10">
    <location>
        <begin position="498"/>
        <end position="634"/>
    </location>
</feature>
<evidence type="ECO:0000256" key="1">
    <source>
        <dbReference type="ARBA" id="ARBA00004496"/>
    </source>
</evidence>
<evidence type="ECO:0000256" key="5">
    <source>
        <dbReference type="ARBA" id="ARBA00022741"/>
    </source>
</evidence>
<dbReference type="InterPro" id="IPR041569">
    <property type="entry name" value="AAA_lid_3"/>
</dbReference>
<keyword evidence="3 9" id="KW-0813">Transport</keyword>
<dbReference type="InterPro" id="IPR027417">
    <property type="entry name" value="P-loop_NTPase"/>
</dbReference>
<evidence type="ECO:0000256" key="8">
    <source>
        <dbReference type="ARBA" id="ARBA00056429"/>
    </source>
</evidence>
<dbReference type="SUPFAM" id="SSF50692">
    <property type="entry name" value="ADC-like"/>
    <property type="match status" value="1"/>
</dbReference>
<dbReference type="SUPFAM" id="SSF54585">
    <property type="entry name" value="Cdc48 domain 2-like"/>
    <property type="match status" value="1"/>
</dbReference>
<keyword evidence="6 9" id="KW-0067">ATP-binding</keyword>
<dbReference type="AlphaFoldDB" id="A0A8H7GV36"/>
<dbReference type="FunFam" id="2.40.40.20:FF:000012">
    <property type="entry name" value="Vesicle-fusing ATPase protein"/>
    <property type="match status" value="1"/>
</dbReference>
<feature type="domain" description="CDC48 N-terminal subdomain" evidence="11">
    <location>
        <begin position="41"/>
        <end position="120"/>
    </location>
</feature>
<comment type="subcellular location">
    <subcellularLocation>
        <location evidence="1 9">Cytoplasm</location>
    </subcellularLocation>
</comment>
<evidence type="ECO:0000259" key="10">
    <source>
        <dbReference type="SMART" id="SM00382"/>
    </source>
</evidence>
<dbReference type="Gene3D" id="3.40.50.300">
    <property type="entry name" value="P-loop containing nucleotide triphosphate hydrolases"/>
    <property type="match status" value="2"/>
</dbReference>
<gene>
    <name evidence="12" type="ORF">HF325_001702</name>
</gene>
<dbReference type="Proteomes" id="UP000649328">
    <property type="component" value="Unassembled WGS sequence"/>
</dbReference>
<name>A0A8H7GV36_9ASCO</name>
<dbReference type="EMBL" id="JACBPP010000002">
    <property type="protein sequence ID" value="KAF8004254.1"/>
    <property type="molecule type" value="Genomic_DNA"/>
</dbReference>
<keyword evidence="9" id="KW-0931">ER-Golgi transport</keyword>
<proteinExistence type="inferred from homology"/>
<evidence type="ECO:0000256" key="2">
    <source>
        <dbReference type="ARBA" id="ARBA00006914"/>
    </source>
</evidence>
<reference evidence="12" key="1">
    <citation type="submission" date="2020-10" db="EMBL/GenBank/DDBJ databases">
        <title>The Whole-Genome Sequence of Metschnikowia persimmonesis, a Novel Endophytic Yeast Species Isolated from Medicinal Plant Diospyros kaki Thumb.</title>
        <authorList>
            <person name="Rahmat E."/>
            <person name="Kang Y."/>
        </authorList>
    </citation>
    <scope>NUCLEOTIDE SEQUENCE</scope>
    <source>
        <strain evidence="12">KIOM G15050</strain>
    </source>
</reference>
<comment type="function">
    <text evidence="8 9">Required for vesicle-mediated transport. Catalyzes the fusion of transport vesicles within the Golgi cisternae. Is also required for transport from the endoplasmic reticulum to the Golgi stack. Seems to function as a fusion protein required for the delivery of cargo proteins to all compartments of the Golgi stack independent of vesicle origin.</text>
</comment>
<dbReference type="GO" id="GO:0035494">
    <property type="term" value="P:SNARE complex disassembly"/>
    <property type="evidence" value="ECO:0007669"/>
    <property type="project" value="InterPro"/>
</dbReference>
<dbReference type="SMART" id="SM01073">
    <property type="entry name" value="CDC48_N"/>
    <property type="match status" value="1"/>
</dbReference>
<dbReference type="FunFam" id="3.40.50.300:FF:000166">
    <property type="entry name" value="vesicle-fusing ATPase isoform X1"/>
    <property type="match status" value="1"/>
</dbReference>
<evidence type="ECO:0000256" key="4">
    <source>
        <dbReference type="ARBA" id="ARBA00022490"/>
    </source>
</evidence>
<accession>A0A8H7GV36</accession>
<keyword evidence="7 9" id="KW-0653">Protein transport</keyword>
<dbReference type="InterPro" id="IPR029067">
    <property type="entry name" value="CDC48_domain_2-like_sf"/>
</dbReference>
<dbReference type="Gene3D" id="1.10.8.60">
    <property type="match status" value="1"/>
</dbReference>
<evidence type="ECO:0000259" key="11">
    <source>
        <dbReference type="SMART" id="SM01073"/>
    </source>
</evidence>
<keyword evidence="13" id="KW-1185">Reference proteome</keyword>
<evidence type="ECO:0000313" key="12">
    <source>
        <dbReference type="EMBL" id="KAF8004254.1"/>
    </source>
</evidence>
<dbReference type="GO" id="GO:0005795">
    <property type="term" value="C:Golgi stack"/>
    <property type="evidence" value="ECO:0007669"/>
    <property type="project" value="TreeGrafter"/>
</dbReference>
<dbReference type="InterPro" id="IPR003960">
    <property type="entry name" value="ATPase_AAA_CS"/>
</dbReference>
<keyword evidence="4 9" id="KW-0963">Cytoplasm</keyword>
<evidence type="ECO:0000256" key="3">
    <source>
        <dbReference type="ARBA" id="ARBA00022448"/>
    </source>
</evidence>
<dbReference type="FunFam" id="1.10.8.60:FF:000127">
    <property type="entry name" value="Vesicular-fusion protein SEC18"/>
    <property type="match status" value="1"/>
</dbReference>
<keyword evidence="9" id="KW-0378">Hydrolase</keyword>
<evidence type="ECO:0000256" key="7">
    <source>
        <dbReference type="ARBA" id="ARBA00022927"/>
    </source>
</evidence>
<dbReference type="PANTHER" id="PTHR23078">
    <property type="entry name" value="VESICULAR-FUSION PROTEIN NSF"/>
    <property type="match status" value="1"/>
</dbReference>
<dbReference type="PROSITE" id="PS00674">
    <property type="entry name" value="AAA"/>
    <property type="match status" value="1"/>
</dbReference>
<organism evidence="12 13">
    <name type="scientific">Metschnikowia pulcherrima</name>
    <dbReference type="NCBI Taxonomy" id="27326"/>
    <lineage>
        <taxon>Eukaryota</taxon>
        <taxon>Fungi</taxon>
        <taxon>Dikarya</taxon>
        <taxon>Ascomycota</taxon>
        <taxon>Saccharomycotina</taxon>
        <taxon>Pichiomycetes</taxon>
        <taxon>Metschnikowiaceae</taxon>
        <taxon>Metschnikowia</taxon>
    </lineage>
</organism>
<evidence type="ECO:0000313" key="13">
    <source>
        <dbReference type="Proteomes" id="UP000649328"/>
    </source>
</evidence>
<dbReference type="InterPro" id="IPR003338">
    <property type="entry name" value="CDC4_N-term_subdom"/>
</dbReference>
<dbReference type="InterPro" id="IPR039812">
    <property type="entry name" value="Vesicle-fus_ATPase"/>
</dbReference>
<dbReference type="OrthoDB" id="9982946at2759"/>
<dbReference type="GO" id="GO:0006891">
    <property type="term" value="P:intra-Golgi vesicle-mediated transport"/>
    <property type="evidence" value="ECO:0007669"/>
    <property type="project" value="TreeGrafter"/>
</dbReference>
<dbReference type="GO" id="GO:0043001">
    <property type="term" value="P:Golgi to plasma membrane protein transport"/>
    <property type="evidence" value="ECO:0007669"/>
    <property type="project" value="TreeGrafter"/>
</dbReference>
<comment type="similarity">
    <text evidence="2 9">Belongs to the AAA ATPase family.</text>
</comment>
<keyword evidence="5 9" id="KW-0547">Nucleotide-binding</keyword>
<dbReference type="CDD" id="cd00009">
    <property type="entry name" value="AAA"/>
    <property type="match status" value="1"/>
</dbReference>
<dbReference type="SMART" id="SM00382">
    <property type="entry name" value="AAA"/>
    <property type="match status" value="1"/>
</dbReference>
<dbReference type="Pfam" id="PF17862">
    <property type="entry name" value="AAA_lid_3"/>
    <property type="match status" value="1"/>
</dbReference>
<evidence type="ECO:0000256" key="6">
    <source>
        <dbReference type="ARBA" id="ARBA00022840"/>
    </source>
</evidence>
<dbReference type="PANTHER" id="PTHR23078:SF3">
    <property type="entry name" value="VESICLE-FUSING ATPASE"/>
    <property type="match status" value="1"/>
</dbReference>